<dbReference type="SUPFAM" id="SSF52540">
    <property type="entry name" value="P-loop containing nucleoside triphosphate hydrolases"/>
    <property type="match status" value="1"/>
</dbReference>
<evidence type="ECO:0000313" key="6">
    <source>
        <dbReference type="Proteomes" id="UP000700908"/>
    </source>
</evidence>
<evidence type="ECO:0000259" key="4">
    <source>
        <dbReference type="SMART" id="SM00382"/>
    </source>
</evidence>
<keyword evidence="3" id="KW-0067">ATP-binding</keyword>
<comment type="similarity">
    <text evidence="1">Belongs to the Mg-chelatase subunits D/I family. ComM subfamily.</text>
</comment>
<dbReference type="InterPro" id="IPR014721">
    <property type="entry name" value="Ribsml_uS5_D2-typ_fold_subgr"/>
</dbReference>
<dbReference type="EMBL" id="JAIMFO010000007">
    <property type="protein sequence ID" value="MBY4798043.1"/>
    <property type="molecule type" value="Genomic_DNA"/>
</dbReference>
<protein>
    <submittedName>
        <fullName evidence="5">YifB family Mg chelatase-like AAA ATPase</fullName>
    </submittedName>
</protein>
<name>A0ABS7ML60_9ACTN</name>
<dbReference type="Pfam" id="PF13541">
    <property type="entry name" value="ChlI"/>
    <property type="match status" value="1"/>
</dbReference>
<sequence>MRPTSPPSFAVRAACIRGIEAAPVTVEVSMSGGIPGICIVGLGDAAVMDARVRIRAALRSAGYEVPRKNITVNLAPGDLRKTGAGLDLPIAIAILAISGQIPPQGLDEYLFCGELGLDGRVEAVKGGVSYALLARDLGLTLVQGQGGSEIPLPGVLVKRLEALGRLRQGIQDALVVHTTLSEALVVSCSSGDFSDVVGQEVAKRALAVAAAGGHGMLMVGPPGAGKTMLARRFTGILPAISERERQEALCIHSVVGEDVSGLLSGVRPFRSPHHSISAAGLAGGGRPVRPGEISLAHGGVLFLDELAEFPGSILQILRQPMEEGWIQIVRADGGYRLPCRFQLLAASNPCPCGYVGDPQVDCTCNAAAVDRYQMRIGGPLADRIDIRLDIARPAPDLIVEGAEGLCTHDLKALVEQGRTFGRWRRSHRHLSDAAHTEGVTASFDLDEAGERALLRLARAAHLTGRGMVRLCRVARTVADIAEAERCSQEHVLEASMYQGRGGGCGG</sequence>
<dbReference type="SMART" id="SM00382">
    <property type="entry name" value="AAA"/>
    <property type="match status" value="1"/>
</dbReference>
<dbReference type="InterPro" id="IPR045006">
    <property type="entry name" value="CHLI-like"/>
</dbReference>
<dbReference type="InterPro" id="IPR027417">
    <property type="entry name" value="P-loop_NTPase"/>
</dbReference>
<organism evidence="5 6">
    <name type="scientific">Collinsella ureilytica</name>
    <dbReference type="NCBI Taxonomy" id="2869515"/>
    <lineage>
        <taxon>Bacteria</taxon>
        <taxon>Bacillati</taxon>
        <taxon>Actinomycetota</taxon>
        <taxon>Coriobacteriia</taxon>
        <taxon>Coriobacteriales</taxon>
        <taxon>Coriobacteriaceae</taxon>
        <taxon>Collinsella</taxon>
    </lineage>
</organism>
<dbReference type="NCBIfam" id="TIGR00368">
    <property type="entry name" value="YifB family Mg chelatase-like AAA ATPase"/>
    <property type="match status" value="1"/>
</dbReference>
<evidence type="ECO:0000256" key="2">
    <source>
        <dbReference type="ARBA" id="ARBA00022741"/>
    </source>
</evidence>
<dbReference type="InterPro" id="IPR020568">
    <property type="entry name" value="Ribosomal_Su5_D2-typ_SF"/>
</dbReference>
<dbReference type="Pfam" id="PF01078">
    <property type="entry name" value="Mg_chelatase"/>
    <property type="match status" value="1"/>
</dbReference>
<gene>
    <name evidence="5" type="ORF">K6V98_06760</name>
</gene>
<dbReference type="InterPro" id="IPR025158">
    <property type="entry name" value="Mg_chelat-rel_C"/>
</dbReference>
<reference evidence="5 6" key="1">
    <citation type="submission" date="2021-08" db="EMBL/GenBank/DDBJ databases">
        <title>Collinsella faecalis sp. nov. isolated from swine faeces.</title>
        <authorList>
            <person name="Oh B.S."/>
            <person name="Lee J.H."/>
        </authorList>
    </citation>
    <scope>NUCLEOTIDE SEQUENCE [LARGE SCALE GENOMIC DNA]</scope>
    <source>
        <strain evidence="5 6">AGMB00827</strain>
    </source>
</reference>
<dbReference type="Proteomes" id="UP000700908">
    <property type="component" value="Unassembled WGS sequence"/>
</dbReference>
<dbReference type="PANTHER" id="PTHR32039:SF7">
    <property type="entry name" value="COMPETENCE PROTEIN COMM"/>
    <property type="match status" value="1"/>
</dbReference>
<feature type="domain" description="AAA+ ATPase" evidence="4">
    <location>
        <begin position="212"/>
        <end position="394"/>
    </location>
</feature>
<dbReference type="InterPro" id="IPR003593">
    <property type="entry name" value="AAA+_ATPase"/>
</dbReference>
<evidence type="ECO:0000256" key="3">
    <source>
        <dbReference type="ARBA" id="ARBA00022840"/>
    </source>
</evidence>
<dbReference type="Gene3D" id="3.30.230.10">
    <property type="match status" value="1"/>
</dbReference>
<dbReference type="PANTHER" id="PTHR32039">
    <property type="entry name" value="MAGNESIUM-CHELATASE SUBUNIT CHLI"/>
    <property type="match status" value="1"/>
</dbReference>
<dbReference type="SUPFAM" id="SSF54211">
    <property type="entry name" value="Ribosomal protein S5 domain 2-like"/>
    <property type="match status" value="1"/>
</dbReference>
<dbReference type="PRINTS" id="PR01657">
    <property type="entry name" value="MCMFAMILY"/>
</dbReference>
<accession>A0ABS7ML60</accession>
<dbReference type="Gene3D" id="3.40.50.300">
    <property type="entry name" value="P-loop containing nucleotide triphosphate hydrolases"/>
    <property type="match status" value="1"/>
</dbReference>
<comment type="caution">
    <text evidence="5">The sequence shown here is derived from an EMBL/GenBank/DDBJ whole genome shotgun (WGS) entry which is preliminary data.</text>
</comment>
<evidence type="ECO:0000256" key="1">
    <source>
        <dbReference type="ARBA" id="ARBA00006354"/>
    </source>
</evidence>
<dbReference type="InterPro" id="IPR000523">
    <property type="entry name" value="Mg_chelatse_chII-like_cat_dom"/>
</dbReference>
<evidence type="ECO:0000313" key="5">
    <source>
        <dbReference type="EMBL" id="MBY4798043.1"/>
    </source>
</evidence>
<keyword evidence="6" id="KW-1185">Reference proteome</keyword>
<dbReference type="InterPro" id="IPR001208">
    <property type="entry name" value="MCM_dom"/>
</dbReference>
<keyword evidence="2" id="KW-0547">Nucleotide-binding</keyword>
<proteinExistence type="inferred from homology"/>
<dbReference type="InterPro" id="IPR004482">
    <property type="entry name" value="Mg_chelat-rel"/>
</dbReference>
<dbReference type="Pfam" id="PF13335">
    <property type="entry name" value="Mg_chelatase_C"/>
    <property type="match status" value="1"/>
</dbReference>